<protein>
    <submittedName>
        <fullName evidence="1">Uncharacterized protein</fullName>
    </submittedName>
</protein>
<dbReference type="EMBL" id="FPBF01000001">
    <property type="protein sequence ID" value="SFT52243.1"/>
    <property type="molecule type" value="Genomic_DNA"/>
</dbReference>
<organism evidence="1 2">
    <name type="scientific">Algoriphagus locisalis</name>
    <dbReference type="NCBI Taxonomy" id="305507"/>
    <lineage>
        <taxon>Bacteria</taxon>
        <taxon>Pseudomonadati</taxon>
        <taxon>Bacteroidota</taxon>
        <taxon>Cytophagia</taxon>
        <taxon>Cytophagales</taxon>
        <taxon>Cyclobacteriaceae</taxon>
        <taxon>Algoriphagus</taxon>
    </lineage>
</organism>
<evidence type="ECO:0000313" key="1">
    <source>
        <dbReference type="EMBL" id="SFT52243.1"/>
    </source>
</evidence>
<evidence type="ECO:0000313" key="2">
    <source>
        <dbReference type="Proteomes" id="UP000199673"/>
    </source>
</evidence>
<sequence length="41" mass="4686">MSKVATMENGGTKTLQPLYFTTVLNLNFPIFQFYNISILTK</sequence>
<accession>A0A1I6YP77</accession>
<dbReference type="Proteomes" id="UP000199673">
    <property type="component" value="Unassembled WGS sequence"/>
</dbReference>
<name>A0A1I6YP77_9BACT</name>
<dbReference type="AlphaFoldDB" id="A0A1I6YP77"/>
<proteinExistence type="predicted"/>
<keyword evidence="2" id="KW-1185">Reference proteome</keyword>
<dbReference type="STRING" id="305507.SAMN04489724_1135"/>
<reference evidence="2" key="1">
    <citation type="submission" date="2016-10" db="EMBL/GenBank/DDBJ databases">
        <authorList>
            <person name="Varghese N."/>
            <person name="Submissions S."/>
        </authorList>
    </citation>
    <scope>NUCLEOTIDE SEQUENCE [LARGE SCALE GENOMIC DNA]</scope>
    <source>
        <strain evidence="2">DSM 23445</strain>
    </source>
</reference>
<gene>
    <name evidence="1" type="ORF">SAMN04489724_1135</name>
</gene>